<name>A0ABU1N0I1_9CAUL</name>
<feature type="signal peptide" evidence="1">
    <location>
        <begin position="1"/>
        <end position="27"/>
    </location>
</feature>
<feature type="chain" id="PRO_5045763425" description="Secreted protein" evidence="1">
    <location>
        <begin position="28"/>
        <end position="76"/>
    </location>
</feature>
<gene>
    <name evidence="2" type="ORF">J2800_002388</name>
</gene>
<accession>A0ABU1N0I1</accession>
<dbReference type="InterPro" id="IPR046256">
    <property type="entry name" value="DUF6289"/>
</dbReference>
<evidence type="ECO:0000313" key="3">
    <source>
        <dbReference type="Proteomes" id="UP001262754"/>
    </source>
</evidence>
<evidence type="ECO:0008006" key="4">
    <source>
        <dbReference type="Google" id="ProtNLM"/>
    </source>
</evidence>
<reference evidence="2 3" key="1">
    <citation type="submission" date="2023-07" db="EMBL/GenBank/DDBJ databases">
        <title>Sorghum-associated microbial communities from plants grown in Nebraska, USA.</title>
        <authorList>
            <person name="Schachtman D."/>
        </authorList>
    </citation>
    <scope>NUCLEOTIDE SEQUENCE [LARGE SCALE GENOMIC DNA]</scope>
    <source>
        <strain evidence="2 3">DS2154</strain>
    </source>
</reference>
<dbReference type="RefSeq" id="WP_056761862.1">
    <property type="nucleotide sequence ID" value="NZ_BMLD01000012.1"/>
</dbReference>
<organism evidence="2 3">
    <name type="scientific">Caulobacter rhizosphaerae</name>
    <dbReference type="NCBI Taxonomy" id="2010972"/>
    <lineage>
        <taxon>Bacteria</taxon>
        <taxon>Pseudomonadati</taxon>
        <taxon>Pseudomonadota</taxon>
        <taxon>Alphaproteobacteria</taxon>
        <taxon>Caulobacterales</taxon>
        <taxon>Caulobacteraceae</taxon>
        <taxon>Caulobacter</taxon>
    </lineage>
</organism>
<dbReference type="Pfam" id="PF19806">
    <property type="entry name" value="DUF6289"/>
    <property type="match status" value="1"/>
</dbReference>
<sequence>MRPSKTFKILALSVVAASALAAGVAFALPTHEVETYYYSDASHTEEVGHTLLACNGHFFSNGVQTAYADVTSTPCD</sequence>
<evidence type="ECO:0000313" key="2">
    <source>
        <dbReference type="EMBL" id="MDR6531641.1"/>
    </source>
</evidence>
<comment type="caution">
    <text evidence="2">The sequence shown here is derived from an EMBL/GenBank/DDBJ whole genome shotgun (WGS) entry which is preliminary data.</text>
</comment>
<keyword evidence="1" id="KW-0732">Signal</keyword>
<keyword evidence="3" id="KW-1185">Reference proteome</keyword>
<dbReference type="Proteomes" id="UP001262754">
    <property type="component" value="Unassembled WGS sequence"/>
</dbReference>
<proteinExistence type="predicted"/>
<dbReference type="EMBL" id="JAVDRL010000006">
    <property type="protein sequence ID" value="MDR6531641.1"/>
    <property type="molecule type" value="Genomic_DNA"/>
</dbReference>
<protein>
    <recommendedName>
        <fullName evidence="4">Secreted protein</fullName>
    </recommendedName>
</protein>
<evidence type="ECO:0000256" key="1">
    <source>
        <dbReference type="SAM" id="SignalP"/>
    </source>
</evidence>